<protein>
    <submittedName>
        <fullName evidence="1">Short-chain dehydrogenase/reductase SDR</fullName>
    </submittedName>
</protein>
<accession>I3UH45</accession>
<dbReference type="HOGENOM" id="CLU_2079726_0_0_4"/>
<sequence length="117" mass="12140">MRTELVAELIDIGRLEPADIVAKVPLGRMADPQEMAEALFFLASEAAGPLSGERFSVDGGSSIFGGSKPFKPAELPPLPPDSLVAYRPAGNPDAAWVAALAIEEATPVNATPVNATL</sequence>
<dbReference type="AlphaFoldDB" id="I3UH45"/>
<name>I3UH45_ADVKW</name>
<dbReference type="SUPFAM" id="SSF51735">
    <property type="entry name" value="NAD(P)-binding Rossmann-fold domains"/>
    <property type="match status" value="1"/>
</dbReference>
<dbReference type="InterPro" id="IPR036291">
    <property type="entry name" value="NAD(P)-bd_dom_sf"/>
</dbReference>
<dbReference type="Pfam" id="PF13561">
    <property type="entry name" value="adh_short_C2"/>
    <property type="match status" value="1"/>
</dbReference>
<dbReference type="Gene3D" id="3.40.50.720">
    <property type="entry name" value="NAD(P)-binding Rossmann-like Domain"/>
    <property type="match status" value="1"/>
</dbReference>
<organism evidence="1 2">
    <name type="scientific">Advenella kashmirensis (strain DSM 17095 / LMG 22695 / WT001)</name>
    <name type="common">Tetrathiobacter kashmirensis</name>
    <dbReference type="NCBI Taxonomy" id="1036672"/>
    <lineage>
        <taxon>Bacteria</taxon>
        <taxon>Pseudomonadati</taxon>
        <taxon>Pseudomonadota</taxon>
        <taxon>Betaproteobacteria</taxon>
        <taxon>Burkholderiales</taxon>
        <taxon>Alcaligenaceae</taxon>
    </lineage>
</organism>
<dbReference type="STRING" id="1036672.TKWG_23710"/>
<reference evidence="2" key="2">
    <citation type="journal article" date="2013" name="PLoS ONE">
        <title>Genome implosion elicits host-confinement in Alcaligenaceae: evidence from the comparative genomics of Tetrathiobacter kashmirensis, a pathogen in the making.</title>
        <authorList>
            <person name="Ghosh W."/>
            <person name="Alam M."/>
            <person name="Roy C."/>
            <person name="Pyne P."/>
            <person name="George A."/>
            <person name="Chakraborty R."/>
            <person name="Majumder S."/>
            <person name="Agarwal A."/>
            <person name="Chakraborty S."/>
            <person name="Majumdar S."/>
            <person name="Gupta S.K."/>
        </authorList>
    </citation>
    <scope>NUCLEOTIDE SEQUENCE [LARGE SCALE GENOMIC DNA]</scope>
    <source>
        <strain evidence="2">WT001</strain>
    </source>
</reference>
<evidence type="ECO:0000313" key="2">
    <source>
        <dbReference type="Proteomes" id="UP000005267"/>
    </source>
</evidence>
<dbReference type="EMBL" id="CP003555">
    <property type="protein sequence ID" value="AFK64333.1"/>
    <property type="molecule type" value="Genomic_DNA"/>
</dbReference>
<keyword evidence="2" id="KW-1185">Reference proteome</keyword>
<dbReference type="InterPro" id="IPR002347">
    <property type="entry name" value="SDR_fam"/>
</dbReference>
<proteinExistence type="predicted"/>
<reference evidence="1 2" key="1">
    <citation type="journal article" date="2011" name="J. Bacteriol.">
        <title>Whole-genome shotgun sequencing of the sulfur-oxidizing chemoautotroph Tetrathiobacter kashmirensis.</title>
        <authorList>
            <person name="Ghosh W."/>
            <person name="George A."/>
            <person name="Agarwal A."/>
            <person name="Raj P."/>
            <person name="Alam M."/>
            <person name="Pyne P."/>
            <person name="Das Gupta S.K."/>
        </authorList>
    </citation>
    <scope>NUCLEOTIDE SEQUENCE [LARGE SCALE GENOMIC DNA]</scope>
    <source>
        <strain evidence="1 2">WT001</strain>
    </source>
</reference>
<gene>
    <name evidence="1" type="ordered locus">TKWG_23710</name>
</gene>
<dbReference type="KEGG" id="aka:TKWG_23710"/>
<evidence type="ECO:0000313" key="1">
    <source>
        <dbReference type="EMBL" id="AFK64333.1"/>
    </source>
</evidence>
<dbReference type="Proteomes" id="UP000005267">
    <property type="component" value="Chromosome"/>
</dbReference>